<sequence>MRHCGICSGGNPSFQNGPYAGLCQKVYKQCINELLILDEQWRIFIVEKTLLQIQKTVAYLVKQNEELFLLIAIRQRNVENNEKNNSEEEKVINYWDEEWDVERLERSKVKRNGSATVTCKQDSKCYNFYRLAPLALCVSIDTRTVLGKIRQIISLINLYLIEKEEKPNCNLANCANYIIKLMRILGADCGFKEFNFGLIQQ</sequence>
<dbReference type="AlphaFoldDB" id="A0A1I8BWN0"/>
<name>A0A1I8BWN0_MELHA</name>
<keyword evidence="1" id="KW-1185">Reference proteome</keyword>
<organism evidence="1 2">
    <name type="scientific">Meloidogyne hapla</name>
    <name type="common">Root-knot nematode worm</name>
    <dbReference type="NCBI Taxonomy" id="6305"/>
    <lineage>
        <taxon>Eukaryota</taxon>
        <taxon>Metazoa</taxon>
        <taxon>Ecdysozoa</taxon>
        <taxon>Nematoda</taxon>
        <taxon>Chromadorea</taxon>
        <taxon>Rhabditida</taxon>
        <taxon>Tylenchina</taxon>
        <taxon>Tylenchomorpha</taxon>
        <taxon>Tylenchoidea</taxon>
        <taxon>Meloidogynidae</taxon>
        <taxon>Meloidogyninae</taxon>
        <taxon>Meloidogyne</taxon>
    </lineage>
</organism>
<protein>
    <submittedName>
        <fullName evidence="2">Uncharacterized protein</fullName>
    </submittedName>
</protein>
<evidence type="ECO:0000313" key="1">
    <source>
        <dbReference type="Proteomes" id="UP000095281"/>
    </source>
</evidence>
<dbReference type="Proteomes" id="UP000095281">
    <property type="component" value="Unplaced"/>
</dbReference>
<reference evidence="2" key="1">
    <citation type="submission" date="2016-11" db="UniProtKB">
        <authorList>
            <consortium name="WormBaseParasite"/>
        </authorList>
    </citation>
    <scope>IDENTIFICATION</scope>
</reference>
<dbReference type="WBParaSite" id="MhA1_Contig721.frz3.gene7">
    <property type="protein sequence ID" value="MhA1_Contig721.frz3.gene7"/>
    <property type="gene ID" value="MhA1_Contig721.frz3.gene7"/>
</dbReference>
<proteinExistence type="predicted"/>
<accession>A0A1I8BWN0</accession>
<evidence type="ECO:0000313" key="2">
    <source>
        <dbReference type="WBParaSite" id="MhA1_Contig721.frz3.gene7"/>
    </source>
</evidence>